<evidence type="ECO:0000256" key="1">
    <source>
        <dbReference type="ARBA" id="ARBA00023030"/>
    </source>
</evidence>
<feature type="domain" description="Platelet-derived growth factor (PDGF) family profile" evidence="5">
    <location>
        <begin position="84"/>
        <end position="182"/>
    </location>
</feature>
<dbReference type="GO" id="GO:0060754">
    <property type="term" value="P:positive regulation of mast cell chemotaxis"/>
    <property type="evidence" value="ECO:0007669"/>
    <property type="project" value="TreeGrafter"/>
</dbReference>
<dbReference type="InterPro" id="IPR029034">
    <property type="entry name" value="Cystine-knot_cytokine"/>
</dbReference>
<dbReference type="Ensembl" id="ENSPLAT00000025120.1">
    <property type="protein sequence ID" value="ENSPLAP00000029799.1"/>
    <property type="gene ID" value="ENSPLAG00000020345.1"/>
</dbReference>
<dbReference type="GO" id="GO:0001938">
    <property type="term" value="P:positive regulation of endothelial cell proliferation"/>
    <property type="evidence" value="ECO:0007669"/>
    <property type="project" value="TreeGrafter"/>
</dbReference>
<dbReference type="SMART" id="SM00141">
    <property type="entry name" value="PDGF"/>
    <property type="match status" value="1"/>
</dbReference>
<dbReference type="GO" id="GO:0001666">
    <property type="term" value="P:response to hypoxia"/>
    <property type="evidence" value="ECO:0007669"/>
    <property type="project" value="TreeGrafter"/>
</dbReference>
<evidence type="ECO:0000313" key="6">
    <source>
        <dbReference type="Ensembl" id="ENSPLAP00000029799.1"/>
    </source>
</evidence>
<evidence type="ECO:0000313" key="7">
    <source>
        <dbReference type="Proteomes" id="UP000261500"/>
    </source>
</evidence>
<keyword evidence="1 3" id="KW-0339">Growth factor</keyword>
<keyword evidence="4" id="KW-0732">Signal</keyword>
<dbReference type="PANTHER" id="PTHR12025">
    <property type="entry name" value="VASCULAR ENDOTHELIAL GROWTH FACTOR"/>
    <property type="match status" value="1"/>
</dbReference>
<dbReference type="Pfam" id="PF00341">
    <property type="entry name" value="PDGF"/>
    <property type="match status" value="1"/>
</dbReference>
<dbReference type="Gene3D" id="2.10.90.10">
    <property type="entry name" value="Cystine-knot cytokines"/>
    <property type="match status" value="1"/>
</dbReference>
<accession>A0A3B3VYK3</accession>
<dbReference type="InterPro" id="IPR023581">
    <property type="entry name" value="PD_growth_factor_CS"/>
</dbReference>
<dbReference type="GO" id="GO:0048010">
    <property type="term" value="P:vascular endothelial growth factor receptor signaling pathway"/>
    <property type="evidence" value="ECO:0007669"/>
    <property type="project" value="TreeGrafter"/>
</dbReference>
<name>A0A3B3VYK3_9TELE</name>
<dbReference type="GO" id="GO:0050930">
    <property type="term" value="P:induction of positive chemotaxis"/>
    <property type="evidence" value="ECO:0007669"/>
    <property type="project" value="TreeGrafter"/>
</dbReference>
<organism evidence="6 7">
    <name type="scientific">Poecilia latipinna</name>
    <name type="common">sailfin molly</name>
    <dbReference type="NCBI Taxonomy" id="48699"/>
    <lineage>
        <taxon>Eukaryota</taxon>
        <taxon>Metazoa</taxon>
        <taxon>Chordata</taxon>
        <taxon>Craniata</taxon>
        <taxon>Vertebrata</taxon>
        <taxon>Euteleostomi</taxon>
        <taxon>Actinopterygii</taxon>
        <taxon>Neopterygii</taxon>
        <taxon>Teleostei</taxon>
        <taxon>Neoteleostei</taxon>
        <taxon>Acanthomorphata</taxon>
        <taxon>Ovalentaria</taxon>
        <taxon>Atherinomorphae</taxon>
        <taxon>Cyprinodontiformes</taxon>
        <taxon>Poeciliidae</taxon>
        <taxon>Poeciliinae</taxon>
        <taxon>Poecilia</taxon>
    </lineage>
</organism>
<dbReference type="GO" id="GO:0045766">
    <property type="term" value="P:positive regulation of angiogenesis"/>
    <property type="evidence" value="ECO:0007669"/>
    <property type="project" value="TreeGrafter"/>
</dbReference>
<dbReference type="PANTHER" id="PTHR12025:SF11">
    <property type="entry name" value="VASCULAR ENDOTHELIAL GROWTH FACTOR D"/>
    <property type="match status" value="1"/>
</dbReference>
<evidence type="ECO:0000256" key="3">
    <source>
        <dbReference type="RuleBase" id="RU003818"/>
    </source>
</evidence>
<dbReference type="InterPro" id="IPR050507">
    <property type="entry name" value="PDGF/VEGF_growth_factor"/>
</dbReference>
<dbReference type="GO" id="GO:0008083">
    <property type="term" value="F:growth factor activity"/>
    <property type="evidence" value="ECO:0007669"/>
    <property type="project" value="UniProtKB-KW"/>
</dbReference>
<protein>
    <submittedName>
        <fullName evidence="6">Vascular endothelial growth factor D</fullName>
    </submittedName>
</protein>
<dbReference type="GO" id="GO:0016020">
    <property type="term" value="C:membrane"/>
    <property type="evidence" value="ECO:0007669"/>
    <property type="project" value="InterPro"/>
</dbReference>
<dbReference type="GO" id="GO:0038084">
    <property type="term" value="P:vascular endothelial growth factor signaling pathway"/>
    <property type="evidence" value="ECO:0007669"/>
    <property type="project" value="TreeGrafter"/>
</dbReference>
<dbReference type="GO" id="GO:0005615">
    <property type="term" value="C:extracellular space"/>
    <property type="evidence" value="ECO:0007669"/>
    <property type="project" value="TreeGrafter"/>
</dbReference>
<dbReference type="InterPro" id="IPR000072">
    <property type="entry name" value="PDGF/VEGF_dom"/>
</dbReference>
<proteinExistence type="inferred from homology"/>
<dbReference type="SUPFAM" id="SSF57501">
    <property type="entry name" value="Cystine-knot cytokines"/>
    <property type="match status" value="1"/>
</dbReference>
<sequence length="259" mass="29691">MKKKMTCSLGWIFFLLLERQWEKQVRSSSSLDELLRLTDFPDWKLWKCRLKLQPLQVQTEASSFPPSVGSHRSTRYATIPYSLEILKAVEEEWQSIQCMPRETCIDVAQELDSHTSVFFKPPCVSVHRCGGCCNDEGLTCRNTSTVYVNKTIFSLTPFNLVPEPVLIKVANHTACRCMEPAIIRRNAQLRRRKMLEAKDSGRLCASGWIWDCSSEKCIPYPSSTSELPLRSWLSDCEIDVERCECLPRPQPIVWAPTGI</sequence>
<feature type="signal peptide" evidence="4">
    <location>
        <begin position="1"/>
        <end position="27"/>
    </location>
</feature>
<reference evidence="6" key="2">
    <citation type="submission" date="2025-09" db="UniProtKB">
        <authorList>
            <consortium name="Ensembl"/>
        </authorList>
    </citation>
    <scope>IDENTIFICATION</scope>
</reference>
<evidence type="ECO:0000256" key="2">
    <source>
        <dbReference type="ARBA" id="ARBA00023157"/>
    </source>
</evidence>
<evidence type="ECO:0000259" key="5">
    <source>
        <dbReference type="PROSITE" id="PS50278"/>
    </source>
</evidence>
<comment type="similarity">
    <text evidence="3">Belongs to the PDGF/VEGF growth factor family.</text>
</comment>
<keyword evidence="7" id="KW-1185">Reference proteome</keyword>
<feature type="chain" id="PRO_5017299958" evidence="4">
    <location>
        <begin position="28"/>
        <end position="259"/>
    </location>
</feature>
<dbReference type="CDD" id="cd00135">
    <property type="entry name" value="PDGF"/>
    <property type="match status" value="1"/>
</dbReference>
<dbReference type="PROSITE" id="PS50278">
    <property type="entry name" value="PDGF_2"/>
    <property type="match status" value="1"/>
</dbReference>
<dbReference type="GO" id="GO:0005172">
    <property type="term" value="F:vascular endothelial growth factor receptor binding"/>
    <property type="evidence" value="ECO:0007669"/>
    <property type="project" value="TreeGrafter"/>
</dbReference>
<keyword evidence="2" id="KW-1015">Disulfide bond</keyword>
<dbReference type="GO" id="GO:0002040">
    <property type="term" value="P:sprouting angiogenesis"/>
    <property type="evidence" value="ECO:0007669"/>
    <property type="project" value="TreeGrafter"/>
</dbReference>
<dbReference type="Proteomes" id="UP000261500">
    <property type="component" value="Unplaced"/>
</dbReference>
<dbReference type="AlphaFoldDB" id="A0A3B3VYK3"/>
<dbReference type="GeneTree" id="ENSGT00940000159726"/>
<evidence type="ECO:0000256" key="4">
    <source>
        <dbReference type="SAM" id="SignalP"/>
    </source>
</evidence>
<dbReference type="PROSITE" id="PS00249">
    <property type="entry name" value="PDGF_1"/>
    <property type="match status" value="1"/>
</dbReference>
<reference evidence="6" key="1">
    <citation type="submission" date="2025-08" db="UniProtKB">
        <authorList>
            <consortium name="Ensembl"/>
        </authorList>
    </citation>
    <scope>IDENTIFICATION</scope>
</reference>
<dbReference type="GO" id="GO:0042056">
    <property type="term" value="F:chemoattractant activity"/>
    <property type="evidence" value="ECO:0007669"/>
    <property type="project" value="TreeGrafter"/>
</dbReference>